<evidence type="ECO:0000313" key="4">
    <source>
        <dbReference type="Proteomes" id="UP001597237"/>
    </source>
</evidence>
<accession>A0ABW4MYZ3</accession>
<gene>
    <name evidence="3" type="ORF">ACFSC0_07285</name>
</gene>
<name>A0ABW4MYZ3_9CAUL</name>
<evidence type="ECO:0000256" key="2">
    <source>
        <dbReference type="SAM" id="SignalP"/>
    </source>
</evidence>
<evidence type="ECO:0000313" key="3">
    <source>
        <dbReference type="EMBL" id="MFD1783192.1"/>
    </source>
</evidence>
<feature type="signal peptide" evidence="2">
    <location>
        <begin position="1"/>
        <end position="20"/>
    </location>
</feature>
<dbReference type="EMBL" id="JBHUEY010000001">
    <property type="protein sequence ID" value="MFD1783192.1"/>
    <property type="molecule type" value="Genomic_DNA"/>
</dbReference>
<feature type="compositionally biased region" description="Pro residues" evidence="1">
    <location>
        <begin position="21"/>
        <end position="45"/>
    </location>
</feature>
<feature type="region of interest" description="Disordered" evidence="1">
    <location>
        <begin position="21"/>
        <end position="58"/>
    </location>
</feature>
<comment type="caution">
    <text evidence="3">The sequence shown here is derived from an EMBL/GenBank/DDBJ whole genome shotgun (WGS) entry which is preliminary data.</text>
</comment>
<keyword evidence="2" id="KW-0732">Signal</keyword>
<dbReference type="PROSITE" id="PS51257">
    <property type="entry name" value="PROKAR_LIPOPROTEIN"/>
    <property type="match status" value="1"/>
</dbReference>
<dbReference type="Proteomes" id="UP001597237">
    <property type="component" value="Unassembled WGS sequence"/>
</dbReference>
<dbReference type="RefSeq" id="WP_377284337.1">
    <property type="nucleotide sequence ID" value="NZ_JBHRSI010000015.1"/>
</dbReference>
<reference evidence="4" key="1">
    <citation type="journal article" date="2019" name="Int. J. Syst. Evol. Microbiol.">
        <title>The Global Catalogue of Microorganisms (GCM) 10K type strain sequencing project: providing services to taxonomists for standard genome sequencing and annotation.</title>
        <authorList>
            <consortium name="The Broad Institute Genomics Platform"/>
            <consortium name="The Broad Institute Genome Sequencing Center for Infectious Disease"/>
            <person name="Wu L."/>
            <person name="Ma J."/>
        </authorList>
    </citation>
    <scope>NUCLEOTIDE SEQUENCE [LARGE SCALE GENOMIC DNA]</scope>
    <source>
        <strain evidence="4">DFY28</strain>
    </source>
</reference>
<sequence>MRAAVAVLAALILTACERPAPEPAPAPAAPAEAPAPPAAATPPALPAELQGDIEGRGTEPFWAVKVTGGQITLERPDHPTVAAGAGSVRAEDGAAVWEAATVNPPLRVTARVQPGCSDGMSDLSYPLAVEVTVGGETLKGCGARAGEMPRGER</sequence>
<organism evidence="3 4">
    <name type="scientific">Phenylobacterium terrae</name>
    <dbReference type="NCBI Taxonomy" id="2665495"/>
    <lineage>
        <taxon>Bacteria</taxon>
        <taxon>Pseudomonadati</taxon>
        <taxon>Pseudomonadota</taxon>
        <taxon>Alphaproteobacteria</taxon>
        <taxon>Caulobacterales</taxon>
        <taxon>Caulobacteraceae</taxon>
        <taxon>Phenylobacterium</taxon>
    </lineage>
</organism>
<keyword evidence="4" id="KW-1185">Reference proteome</keyword>
<proteinExistence type="predicted"/>
<feature type="chain" id="PRO_5047541531" evidence="2">
    <location>
        <begin position="21"/>
        <end position="153"/>
    </location>
</feature>
<protein>
    <submittedName>
        <fullName evidence="3">COG3650 family protein</fullName>
    </submittedName>
</protein>
<evidence type="ECO:0000256" key="1">
    <source>
        <dbReference type="SAM" id="MobiDB-lite"/>
    </source>
</evidence>